<name>A0A918ECQ4_9PSEU</name>
<sequence length="73" mass="7651">MSLDPDPEIAEALAPMADAMARTTPPAVGDVAARRALWEPIIGAAGTAQPIPTDVTMNDRHVTTDDGARITVR</sequence>
<comment type="caution">
    <text evidence="1">The sequence shown here is derived from an EMBL/GenBank/DDBJ whole genome shotgun (WGS) entry which is preliminary data.</text>
</comment>
<proteinExistence type="predicted"/>
<keyword evidence="2" id="KW-1185">Reference proteome</keyword>
<protein>
    <submittedName>
        <fullName evidence="1">Uncharacterized protein</fullName>
    </submittedName>
</protein>
<accession>A0A918ECQ4</accession>
<dbReference type="Proteomes" id="UP000639606">
    <property type="component" value="Unassembled WGS sequence"/>
</dbReference>
<evidence type="ECO:0000313" key="1">
    <source>
        <dbReference type="EMBL" id="GGP51795.1"/>
    </source>
</evidence>
<reference evidence="1" key="1">
    <citation type="journal article" date="2014" name="Int. J. Syst. Evol. Microbiol.">
        <title>Complete genome sequence of Corynebacterium casei LMG S-19264T (=DSM 44701T), isolated from a smear-ripened cheese.</title>
        <authorList>
            <consortium name="US DOE Joint Genome Institute (JGI-PGF)"/>
            <person name="Walter F."/>
            <person name="Albersmeier A."/>
            <person name="Kalinowski J."/>
            <person name="Ruckert C."/>
        </authorList>
    </citation>
    <scope>NUCLEOTIDE SEQUENCE</scope>
    <source>
        <strain evidence="1">JCM 3313</strain>
    </source>
</reference>
<evidence type="ECO:0000313" key="2">
    <source>
        <dbReference type="Proteomes" id="UP000639606"/>
    </source>
</evidence>
<organism evidence="1 2">
    <name type="scientific">Saccharothrix coeruleofusca</name>
    <dbReference type="NCBI Taxonomy" id="33919"/>
    <lineage>
        <taxon>Bacteria</taxon>
        <taxon>Bacillati</taxon>
        <taxon>Actinomycetota</taxon>
        <taxon>Actinomycetes</taxon>
        <taxon>Pseudonocardiales</taxon>
        <taxon>Pseudonocardiaceae</taxon>
        <taxon>Saccharothrix</taxon>
    </lineage>
</organism>
<dbReference type="EMBL" id="BMRG01000004">
    <property type="protein sequence ID" value="GGP51795.1"/>
    <property type="molecule type" value="Genomic_DNA"/>
</dbReference>
<gene>
    <name evidence="1" type="ORF">GCM10010185_24810</name>
</gene>
<dbReference type="AlphaFoldDB" id="A0A918ECQ4"/>
<reference evidence="1" key="2">
    <citation type="submission" date="2020-09" db="EMBL/GenBank/DDBJ databases">
        <authorList>
            <person name="Sun Q."/>
            <person name="Ohkuma M."/>
        </authorList>
    </citation>
    <scope>NUCLEOTIDE SEQUENCE</scope>
    <source>
        <strain evidence="1">JCM 3313</strain>
    </source>
</reference>